<keyword evidence="2" id="KW-0963">Cytoplasm</keyword>
<dbReference type="SUPFAM" id="SSF89919">
    <property type="entry name" value="Ribosome-binding factor A, RbfA"/>
    <property type="match status" value="1"/>
</dbReference>
<comment type="subunit">
    <text evidence="2">Monomer. Binds 30S ribosomal subunits, but not 50S ribosomal subunits or 70S ribosomes.</text>
</comment>
<proteinExistence type="inferred from homology"/>
<dbReference type="GO" id="GO:0005829">
    <property type="term" value="C:cytosol"/>
    <property type="evidence" value="ECO:0007669"/>
    <property type="project" value="TreeGrafter"/>
</dbReference>
<dbReference type="PANTHER" id="PTHR33515:SF1">
    <property type="entry name" value="RIBOSOME-BINDING FACTOR A, CHLOROPLASTIC-RELATED"/>
    <property type="match status" value="1"/>
</dbReference>
<evidence type="ECO:0000313" key="3">
    <source>
        <dbReference type="EMBL" id="CUX95663.1"/>
    </source>
</evidence>
<dbReference type="InterPro" id="IPR000238">
    <property type="entry name" value="RbfA"/>
</dbReference>
<name>A0A143WPQ3_9ENTR</name>
<dbReference type="STRING" id="1778264.PMARG_ME00047"/>
<dbReference type="NCBIfam" id="TIGR00082">
    <property type="entry name" value="rbfA"/>
    <property type="match status" value="1"/>
</dbReference>
<dbReference type="PANTHER" id="PTHR33515">
    <property type="entry name" value="RIBOSOME-BINDING FACTOR A, CHLOROPLASTIC-RELATED"/>
    <property type="match status" value="1"/>
</dbReference>
<keyword evidence="1 2" id="KW-0690">Ribosome biogenesis</keyword>
<evidence type="ECO:0000256" key="2">
    <source>
        <dbReference type="HAMAP-Rule" id="MF_00003"/>
    </source>
</evidence>
<comment type="similarity">
    <text evidence="2">Belongs to the RbfA family.</text>
</comment>
<reference evidence="4" key="1">
    <citation type="submission" date="2016-01" db="EMBL/GenBank/DDBJ databases">
        <authorList>
            <person name="Husnik F."/>
        </authorList>
    </citation>
    <scope>NUCLEOTIDE SEQUENCE [LARGE SCALE GENOMIC DNA]</scope>
</reference>
<dbReference type="PATRIC" id="fig|1778264.3.peg.43"/>
<dbReference type="InterPro" id="IPR020053">
    <property type="entry name" value="Ribosome-bd_factorA_CS"/>
</dbReference>
<dbReference type="EMBL" id="LN999831">
    <property type="protein sequence ID" value="CUX95663.1"/>
    <property type="molecule type" value="Genomic_DNA"/>
</dbReference>
<dbReference type="PROSITE" id="PS01319">
    <property type="entry name" value="RBFA"/>
    <property type="match status" value="1"/>
</dbReference>
<dbReference type="HAMAP" id="MF_00003">
    <property type="entry name" value="RbfA"/>
    <property type="match status" value="1"/>
</dbReference>
<gene>
    <name evidence="2 3" type="primary">rbfA</name>
    <name evidence="3" type="ORF">PMARG_ME00047</name>
</gene>
<keyword evidence="4" id="KW-1185">Reference proteome</keyword>
<dbReference type="KEGG" id="cmik:PMARG_ME00047"/>
<evidence type="ECO:0000313" key="4">
    <source>
        <dbReference type="Proteomes" id="UP000095697"/>
    </source>
</evidence>
<organism evidence="3 4">
    <name type="scientific">Candidatus Mikella endobia</name>
    <dbReference type="NCBI Taxonomy" id="1778264"/>
    <lineage>
        <taxon>Bacteria</taxon>
        <taxon>Pseudomonadati</taxon>
        <taxon>Pseudomonadota</taxon>
        <taxon>Gammaproteobacteria</taxon>
        <taxon>Enterobacterales</taxon>
        <taxon>Enterobacteriaceae</taxon>
        <taxon>Candidatus Mikella</taxon>
    </lineage>
</organism>
<dbReference type="InterPro" id="IPR023799">
    <property type="entry name" value="RbfA_dom_sf"/>
</dbReference>
<accession>A0A143WPQ3</accession>
<evidence type="ECO:0000256" key="1">
    <source>
        <dbReference type="ARBA" id="ARBA00022517"/>
    </source>
</evidence>
<comment type="subcellular location">
    <subcellularLocation>
        <location evidence="2">Cytoplasm</location>
    </subcellularLocation>
</comment>
<dbReference type="AlphaFoldDB" id="A0A143WPQ3"/>
<dbReference type="Gene3D" id="3.30.300.20">
    <property type="match status" value="1"/>
</dbReference>
<dbReference type="Proteomes" id="UP000095697">
    <property type="component" value="Chromosome I"/>
</dbReference>
<dbReference type="GO" id="GO:0030490">
    <property type="term" value="P:maturation of SSU-rRNA"/>
    <property type="evidence" value="ECO:0007669"/>
    <property type="project" value="UniProtKB-UniRule"/>
</dbReference>
<dbReference type="GO" id="GO:0043024">
    <property type="term" value="F:ribosomal small subunit binding"/>
    <property type="evidence" value="ECO:0007669"/>
    <property type="project" value="TreeGrafter"/>
</dbReference>
<comment type="function">
    <text evidence="2">One of several proteins that assist in the late maturation steps of the functional core of the 30S ribosomal subunit. Associates with free 30S ribosomal subunits (but not with 30S subunits that are part of 70S ribosomes or polysomes). Required for efficient processing of 16S rRNA. May interact with the 5'-terminal helix region of 16S rRNA.</text>
</comment>
<protein>
    <recommendedName>
        <fullName evidence="2">Ribosome-binding factor A</fullName>
    </recommendedName>
</protein>
<dbReference type="Pfam" id="PF02033">
    <property type="entry name" value="RBFA"/>
    <property type="match status" value="1"/>
</dbReference>
<dbReference type="InterPro" id="IPR015946">
    <property type="entry name" value="KH_dom-like_a/b"/>
</dbReference>
<sequence>MSDKILSGNILFENICKMANEYSRIQRVSQEIKKNTAIILQREIKDPRIKITTVSYVKVSKDFAYAKIFVTFLNNETPEKVRKNIHLLQDMAYKVRLLLGKSMYLRIVPELTFIYDNSLVEGIRITKLVRQVVKNNNSQTLYINKYLEDTEKT</sequence>